<comment type="caution">
    <text evidence="2">The sequence shown here is derived from an EMBL/GenBank/DDBJ whole genome shotgun (WGS) entry which is preliminary data.</text>
</comment>
<protein>
    <submittedName>
        <fullName evidence="2">Uncharacterized protein</fullName>
    </submittedName>
</protein>
<name>A0ABD2YVP6_9GENT</name>
<accession>A0ABD2YVP6</accession>
<organism evidence="2 3">
    <name type="scientific">Cinchona calisaya</name>
    <dbReference type="NCBI Taxonomy" id="153742"/>
    <lineage>
        <taxon>Eukaryota</taxon>
        <taxon>Viridiplantae</taxon>
        <taxon>Streptophyta</taxon>
        <taxon>Embryophyta</taxon>
        <taxon>Tracheophyta</taxon>
        <taxon>Spermatophyta</taxon>
        <taxon>Magnoliopsida</taxon>
        <taxon>eudicotyledons</taxon>
        <taxon>Gunneridae</taxon>
        <taxon>Pentapetalae</taxon>
        <taxon>asterids</taxon>
        <taxon>lamiids</taxon>
        <taxon>Gentianales</taxon>
        <taxon>Rubiaceae</taxon>
        <taxon>Cinchonoideae</taxon>
        <taxon>Cinchoneae</taxon>
        <taxon>Cinchona</taxon>
    </lineage>
</organism>
<evidence type="ECO:0000313" key="3">
    <source>
        <dbReference type="Proteomes" id="UP001630127"/>
    </source>
</evidence>
<dbReference type="EMBL" id="JBJUIK010000012">
    <property type="protein sequence ID" value="KAL3509897.1"/>
    <property type="molecule type" value="Genomic_DNA"/>
</dbReference>
<gene>
    <name evidence="2" type="ORF">ACH5RR_029298</name>
</gene>
<keyword evidence="3" id="KW-1185">Reference proteome</keyword>
<feature type="compositionally biased region" description="Acidic residues" evidence="1">
    <location>
        <begin position="79"/>
        <end position="109"/>
    </location>
</feature>
<evidence type="ECO:0000256" key="1">
    <source>
        <dbReference type="SAM" id="MobiDB-lite"/>
    </source>
</evidence>
<dbReference type="Proteomes" id="UP001630127">
    <property type="component" value="Unassembled WGS sequence"/>
</dbReference>
<feature type="region of interest" description="Disordered" evidence="1">
    <location>
        <begin position="61"/>
        <end position="109"/>
    </location>
</feature>
<evidence type="ECO:0000313" key="2">
    <source>
        <dbReference type="EMBL" id="KAL3509897.1"/>
    </source>
</evidence>
<reference evidence="2 3" key="1">
    <citation type="submission" date="2024-11" db="EMBL/GenBank/DDBJ databases">
        <title>A near-complete genome assembly of Cinchona calisaya.</title>
        <authorList>
            <person name="Lian D.C."/>
            <person name="Zhao X.W."/>
            <person name="Wei L."/>
        </authorList>
    </citation>
    <scope>NUCLEOTIDE SEQUENCE [LARGE SCALE GENOMIC DNA]</scope>
    <source>
        <tissue evidence="2">Nenye</tissue>
    </source>
</reference>
<dbReference type="AlphaFoldDB" id="A0ABD2YVP6"/>
<proteinExistence type="predicted"/>
<sequence length="109" mass="12701">MHVSCVMFHIQDKSKTNWKIRPRDIIDNDHAIENPYQDEHHSIVGTVLDNDPIGLLADTDGAYEETDDDALGRSTMVSMEEEEEEEENDEDENEFEEDEEEEEEEEEAE</sequence>